<keyword evidence="16" id="KW-1185">Reference proteome</keyword>
<gene>
    <name evidence="15" type="ORF">Cfor_02545</name>
</gene>
<dbReference type="GO" id="GO:0005777">
    <property type="term" value="C:peroxisome"/>
    <property type="evidence" value="ECO:0007669"/>
    <property type="project" value="UniProtKB-SubCell"/>
</dbReference>
<comment type="catalytic activity">
    <reaction evidence="12">
        <text>firefly D-luciferin + ATP + O2 = firefly oxyluciferin + hnu + AMP + CO2 + diphosphate</text>
        <dbReference type="Rhea" id="RHEA:10732"/>
        <dbReference type="ChEBI" id="CHEBI:15379"/>
        <dbReference type="ChEBI" id="CHEBI:16526"/>
        <dbReference type="ChEBI" id="CHEBI:16792"/>
        <dbReference type="ChEBI" id="CHEBI:30212"/>
        <dbReference type="ChEBI" id="CHEBI:30616"/>
        <dbReference type="ChEBI" id="CHEBI:33019"/>
        <dbReference type="ChEBI" id="CHEBI:58038"/>
        <dbReference type="ChEBI" id="CHEBI:456215"/>
        <dbReference type="EC" id="1.13.12.7"/>
    </reaction>
</comment>
<proteinExistence type="inferred from homology"/>
<evidence type="ECO:0000259" key="14">
    <source>
        <dbReference type="Pfam" id="PF13193"/>
    </source>
</evidence>
<evidence type="ECO:0000256" key="5">
    <source>
        <dbReference type="ARBA" id="ARBA00019043"/>
    </source>
</evidence>
<dbReference type="OrthoDB" id="10253869at2759"/>
<keyword evidence="10" id="KW-0455">Luminescence</keyword>
<evidence type="ECO:0000256" key="11">
    <source>
        <dbReference type="ARBA" id="ARBA00023262"/>
    </source>
</evidence>
<evidence type="ECO:0000256" key="4">
    <source>
        <dbReference type="ARBA" id="ARBA00012532"/>
    </source>
</evidence>
<dbReference type="GO" id="GO:0016405">
    <property type="term" value="F:CoA-ligase activity"/>
    <property type="evidence" value="ECO:0007669"/>
    <property type="project" value="TreeGrafter"/>
</dbReference>
<feature type="domain" description="AMP-binding enzyme C-terminal" evidence="14">
    <location>
        <begin position="448"/>
        <end position="524"/>
    </location>
</feature>
<dbReference type="Gene3D" id="2.30.38.10">
    <property type="entry name" value="Luciferase, Domain 3"/>
    <property type="match status" value="1"/>
</dbReference>
<dbReference type="InterPro" id="IPR000873">
    <property type="entry name" value="AMP-dep_synth/lig_dom"/>
</dbReference>
<evidence type="ECO:0000256" key="9">
    <source>
        <dbReference type="ARBA" id="ARBA00023140"/>
    </source>
</evidence>
<dbReference type="InterPro" id="IPR025110">
    <property type="entry name" value="AMP-bd_C"/>
</dbReference>
<evidence type="ECO:0000313" key="16">
    <source>
        <dbReference type="Proteomes" id="UP000502823"/>
    </source>
</evidence>
<dbReference type="Gene3D" id="3.40.50.980">
    <property type="match status" value="2"/>
</dbReference>
<dbReference type="Proteomes" id="UP000502823">
    <property type="component" value="Unassembled WGS sequence"/>
</dbReference>
<dbReference type="FunFam" id="3.30.300.30:FF:000007">
    <property type="entry name" value="4-coumarate--CoA ligase 2"/>
    <property type="match status" value="1"/>
</dbReference>
<keyword evidence="9" id="KW-0576">Peroxisome</keyword>
<keyword evidence="6" id="KW-0460">Magnesium</keyword>
<evidence type="ECO:0000256" key="8">
    <source>
        <dbReference type="ARBA" id="ARBA00023033"/>
    </source>
</evidence>
<dbReference type="PROSITE" id="PS00455">
    <property type="entry name" value="AMP_BINDING"/>
    <property type="match status" value="1"/>
</dbReference>
<dbReference type="PANTHER" id="PTHR24096:SF423">
    <property type="entry name" value="GM05240P"/>
    <property type="match status" value="1"/>
</dbReference>
<evidence type="ECO:0000256" key="7">
    <source>
        <dbReference type="ARBA" id="ARBA00023002"/>
    </source>
</evidence>
<evidence type="ECO:0000313" key="15">
    <source>
        <dbReference type="EMBL" id="GFG35622.1"/>
    </source>
</evidence>
<dbReference type="FunCoup" id="A0A6L2PWL0">
    <property type="interactions" value="257"/>
</dbReference>
<sequence>NFSSIHAMASQFIVSGPGLVATPDISLGRYLYQSLVKHGNRVAAVDAGTGETRTFSDILTKSLSVAECLLLRGIRTGDVIGICSENSLDFVLPVLASSYIGAVCAPLNPSSTTRELLHNVNISKPCIIFCSERVLECMDEVVRQARFVKEIVTFGLPLSHKQTPFVSFLQDKSCTFQPLDVNYKNRTAAIMCSSGTTGLPKGVMLTQENILCTLQYSLNSRLNDVLSGEVILLVLPFFHSYGFVAQLFAINAGTKAVVMHKFEEELFLRSIQNHKVTYLTLVPPLVVFLAKAKVVDEYDLSSVRVIKCGAAPLSEEMETLVRKRLVGLESVTQGYGLTETTLSVTYSPPSGSKRGSVGMLIPGMQCKVVDIETGRNLGPNERGELCFKGPQIMKGYSGDPQATRASFDSDGFLHTGDVGYYDEDGFFYIVDRVKELIKYKGYQVPPAELEAVLLTHPAVKDAGVTGVPDEAAGELPLAFVVKQPEANVTKEELITYVAGQVSPQKKLRGGLIFVESIPRTHSGKILRRNLKIMLKSML</sequence>
<protein>
    <recommendedName>
        <fullName evidence="5">Luciferin 4-monooxygenase</fullName>
        <ecNumber evidence="4">1.13.12.7</ecNumber>
    </recommendedName>
</protein>
<dbReference type="EMBL" id="BLKM01000560">
    <property type="protein sequence ID" value="GFG35622.1"/>
    <property type="molecule type" value="Genomic_DNA"/>
</dbReference>
<keyword evidence="7" id="KW-0560">Oxidoreductase</keyword>
<feature type="non-terminal residue" evidence="15">
    <location>
        <position position="1"/>
    </location>
</feature>
<dbReference type="PANTHER" id="PTHR24096">
    <property type="entry name" value="LONG-CHAIN-FATTY-ACID--COA LIGASE"/>
    <property type="match status" value="1"/>
</dbReference>
<evidence type="ECO:0000256" key="12">
    <source>
        <dbReference type="ARBA" id="ARBA00048497"/>
    </source>
</evidence>
<dbReference type="AlphaFoldDB" id="A0A6L2PWL0"/>
<organism evidence="15 16">
    <name type="scientific">Coptotermes formosanus</name>
    <name type="common">Formosan subterranean termite</name>
    <dbReference type="NCBI Taxonomy" id="36987"/>
    <lineage>
        <taxon>Eukaryota</taxon>
        <taxon>Metazoa</taxon>
        <taxon>Ecdysozoa</taxon>
        <taxon>Arthropoda</taxon>
        <taxon>Hexapoda</taxon>
        <taxon>Insecta</taxon>
        <taxon>Pterygota</taxon>
        <taxon>Neoptera</taxon>
        <taxon>Polyneoptera</taxon>
        <taxon>Dictyoptera</taxon>
        <taxon>Blattodea</taxon>
        <taxon>Blattoidea</taxon>
        <taxon>Termitoidae</taxon>
        <taxon>Rhinotermitidae</taxon>
        <taxon>Coptotermes</taxon>
    </lineage>
</organism>
<comment type="similarity">
    <text evidence="3">Belongs to the ATP-dependent AMP-binding enzyme family.</text>
</comment>
<dbReference type="InterPro" id="IPR045851">
    <property type="entry name" value="AMP-bd_C_sf"/>
</dbReference>
<comment type="caution">
    <text evidence="15">The sequence shown here is derived from an EMBL/GenBank/DDBJ whole genome shotgun (WGS) entry which is preliminary data.</text>
</comment>
<comment type="cofactor">
    <cofactor evidence="1">
        <name>Mg(2+)</name>
        <dbReference type="ChEBI" id="CHEBI:18420"/>
    </cofactor>
</comment>
<keyword evidence="11" id="KW-0599">Photoprotein</keyword>
<accession>A0A6L2PWL0</accession>
<dbReference type="SUPFAM" id="SSF56801">
    <property type="entry name" value="Acetyl-CoA synthetase-like"/>
    <property type="match status" value="1"/>
</dbReference>
<dbReference type="Pfam" id="PF00501">
    <property type="entry name" value="AMP-binding"/>
    <property type="match status" value="1"/>
</dbReference>
<dbReference type="GO" id="GO:0004497">
    <property type="term" value="F:monooxygenase activity"/>
    <property type="evidence" value="ECO:0007669"/>
    <property type="project" value="UniProtKB-KW"/>
</dbReference>
<reference evidence="16" key="1">
    <citation type="submission" date="2020-01" db="EMBL/GenBank/DDBJ databases">
        <title>Draft genome sequence of the Termite Coptotermes fromosanus.</title>
        <authorList>
            <person name="Itakura S."/>
            <person name="Yosikawa Y."/>
            <person name="Umezawa K."/>
        </authorList>
    </citation>
    <scope>NUCLEOTIDE SEQUENCE [LARGE SCALE GENOMIC DNA]</scope>
</reference>
<feature type="domain" description="AMP-dependent synthetase/ligase" evidence="13">
    <location>
        <begin position="35"/>
        <end position="396"/>
    </location>
</feature>
<evidence type="ECO:0000256" key="6">
    <source>
        <dbReference type="ARBA" id="ARBA00022842"/>
    </source>
</evidence>
<dbReference type="EC" id="1.13.12.7" evidence="4"/>
<evidence type="ECO:0000256" key="1">
    <source>
        <dbReference type="ARBA" id="ARBA00001946"/>
    </source>
</evidence>
<dbReference type="Pfam" id="PF13193">
    <property type="entry name" value="AMP-binding_C"/>
    <property type="match status" value="1"/>
</dbReference>
<name>A0A6L2PWL0_COPFO</name>
<dbReference type="InterPro" id="IPR020845">
    <property type="entry name" value="AMP-binding_CS"/>
</dbReference>
<evidence type="ECO:0000256" key="2">
    <source>
        <dbReference type="ARBA" id="ARBA00004275"/>
    </source>
</evidence>
<dbReference type="CDD" id="cd05911">
    <property type="entry name" value="Firefly_Luc_like"/>
    <property type="match status" value="1"/>
</dbReference>
<dbReference type="InParanoid" id="A0A6L2PWL0"/>
<evidence type="ECO:0000256" key="3">
    <source>
        <dbReference type="ARBA" id="ARBA00006432"/>
    </source>
</evidence>
<evidence type="ECO:0000259" key="13">
    <source>
        <dbReference type="Pfam" id="PF00501"/>
    </source>
</evidence>
<evidence type="ECO:0000256" key="10">
    <source>
        <dbReference type="ARBA" id="ARBA00023223"/>
    </source>
</evidence>
<dbReference type="Gene3D" id="3.30.300.30">
    <property type="match status" value="1"/>
</dbReference>
<dbReference type="GO" id="GO:0008218">
    <property type="term" value="P:bioluminescence"/>
    <property type="evidence" value="ECO:0007669"/>
    <property type="project" value="UniProtKB-KW"/>
</dbReference>
<comment type="subcellular location">
    <subcellularLocation>
        <location evidence="2">Peroxisome</location>
    </subcellularLocation>
</comment>
<keyword evidence="8" id="KW-0503">Monooxygenase</keyword>